<sequence length="195" mass="21572">MHALWLSALLLGPATGPPDARIVFDGVRMDRYPVRGRDVAAVRAALDAARVRDENDGTLVEAYTHGRVHWTWKAAGPARDATCRPQAITIRFSATMRLPYLDEPDPPPALAQAWQRYAASLEAHEREHLERIRRALPRLAAAIAVAPCAKADTAGAAVLEQLRAEGRAYDLETEHGRREGAVFPPPEAMQREWDD</sequence>
<protein>
    <submittedName>
        <fullName evidence="2">DUF922 domain-containing protein</fullName>
    </submittedName>
</protein>
<dbReference type="EMBL" id="WSUT01000005">
    <property type="protein sequence ID" value="MWC43259.1"/>
    <property type="molecule type" value="Genomic_DNA"/>
</dbReference>
<proteinExistence type="predicted"/>
<accession>A0A1G7NK06</accession>
<evidence type="ECO:0000313" key="5">
    <source>
        <dbReference type="Proteomes" id="UP000436801"/>
    </source>
</evidence>
<dbReference type="RefSeq" id="WP_149682779.1">
    <property type="nucleotide sequence ID" value="NZ_FNBI01000005.1"/>
</dbReference>
<organism evidence="3 4">
    <name type="scientific">Sphingomonas carotinifaciens</name>
    <dbReference type="NCBI Taxonomy" id="1166323"/>
    <lineage>
        <taxon>Bacteria</taxon>
        <taxon>Pseudomonadati</taxon>
        <taxon>Pseudomonadota</taxon>
        <taxon>Alphaproteobacteria</taxon>
        <taxon>Sphingomonadales</taxon>
        <taxon>Sphingomonadaceae</taxon>
        <taxon>Sphingomonas</taxon>
    </lineage>
</organism>
<reference evidence="3 4" key="1">
    <citation type="submission" date="2016-10" db="EMBL/GenBank/DDBJ databases">
        <authorList>
            <person name="Varghese N."/>
            <person name="Submissions S."/>
        </authorList>
    </citation>
    <scope>NUCLEOTIDE SEQUENCE [LARGE SCALE GENOMIC DNA]</scope>
    <source>
        <strain evidence="3 4">S7-754</strain>
    </source>
</reference>
<evidence type="ECO:0000313" key="4">
    <source>
        <dbReference type="Proteomes" id="UP000323502"/>
    </source>
</evidence>
<evidence type="ECO:0000313" key="3">
    <source>
        <dbReference type="EMBL" id="SDF74302.1"/>
    </source>
</evidence>
<dbReference type="OrthoDB" id="532520at2"/>
<keyword evidence="4" id="KW-1185">Reference proteome</keyword>
<dbReference type="AlphaFoldDB" id="A0A1G7NK06"/>
<dbReference type="InterPro" id="IPR010321">
    <property type="entry name" value="DUF922"/>
</dbReference>
<dbReference type="Proteomes" id="UP000323502">
    <property type="component" value="Unassembled WGS sequence"/>
</dbReference>
<reference evidence="2 5" key="2">
    <citation type="submission" date="2019-12" db="EMBL/GenBank/DDBJ databases">
        <authorList>
            <person name="Zheng J."/>
        </authorList>
    </citation>
    <scope>NUCLEOTIDE SEQUENCE [LARGE SCALE GENOMIC DNA]</scope>
    <source>
        <strain evidence="2 5">DSM 27347</strain>
    </source>
</reference>
<evidence type="ECO:0000256" key="1">
    <source>
        <dbReference type="SAM" id="MobiDB-lite"/>
    </source>
</evidence>
<dbReference type="Proteomes" id="UP000436801">
    <property type="component" value="Unassembled WGS sequence"/>
</dbReference>
<dbReference type="Pfam" id="PF06037">
    <property type="entry name" value="DUF922"/>
    <property type="match status" value="1"/>
</dbReference>
<gene>
    <name evidence="2" type="ORF">GQR91_06225</name>
    <name evidence="3" type="ORF">SAMN05216557_105193</name>
</gene>
<dbReference type="EMBL" id="FNBI01000005">
    <property type="protein sequence ID" value="SDF74302.1"/>
    <property type="molecule type" value="Genomic_DNA"/>
</dbReference>
<feature type="region of interest" description="Disordered" evidence="1">
    <location>
        <begin position="175"/>
        <end position="195"/>
    </location>
</feature>
<evidence type="ECO:0000313" key="2">
    <source>
        <dbReference type="EMBL" id="MWC43259.1"/>
    </source>
</evidence>
<name>A0A1G7NK06_9SPHN</name>